<evidence type="ECO:0000259" key="5">
    <source>
        <dbReference type="Pfam" id="PF00278"/>
    </source>
</evidence>
<feature type="domain" description="Orn/DAP/Arg decarboxylase 2 C-terminal" evidence="5">
    <location>
        <begin position="40"/>
        <end position="386"/>
    </location>
</feature>
<keyword evidence="8" id="KW-1185">Reference proteome</keyword>
<feature type="domain" description="Orn/DAP/Arg decarboxylase 2 N-terminal" evidence="6">
    <location>
        <begin position="49"/>
        <end position="287"/>
    </location>
</feature>
<dbReference type="Gene3D" id="2.40.37.10">
    <property type="entry name" value="Lyase, Ornithine Decarboxylase, Chain A, domain 1"/>
    <property type="match status" value="1"/>
</dbReference>
<evidence type="ECO:0000313" key="8">
    <source>
        <dbReference type="Proteomes" id="UP000533598"/>
    </source>
</evidence>
<feature type="modified residue" description="N6-(pyridoxal phosphate)lysine" evidence="3">
    <location>
        <position position="69"/>
    </location>
</feature>
<protein>
    <submittedName>
        <fullName evidence="7">Diaminopimelate decarboxylase</fullName>
        <ecNumber evidence="7">4.1.1.20</ecNumber>
    </submittedName>
</protein>
<evidence type="ECO:0000259" key="6">
    <source>
        <dbReference type="Pfam" id="PF02784"/>
    </source>
</evidence>
<evidence type="ECO:0000256" key="1">
    <source>
        <dbReference type="ARBA" id="ARBA00001933"/>
    </source>
</evidence>
<dbReference type="Pfam" id="PF02784">
    <property type="entry name" value="Orn_Arg_deC_N"/>
    <property type="match status" value="1"/>
</dbReference>
<comment type="cofactor">
    <cofactor evidence="1 3">
        <name>pyridoxal 5'-phosphate</name>
        <dbReference type="ChEBI" id="CHEBI:597326"/>
    </cofactor>
</comment>
<keyword evidence="2 3" id="KW-0663">Pyridoxal phosphate</keyword>
<dbReference type="PANTHER" id="PTHR43727">
    <property type="entry name" value="DIAMINOPIMELATE DECARBOXYLASE"/>
    <property type="match status" value="1"/>
</dbReference>
<evidence type="ECO:0000256" key="4">
    <source>
        <dbReference type="RuleBase" id="RU003737"/>
    </source>
</evidence>
<dbReference type="Gene3D" id="3.20.20.10">
    <property type="entry name" value="Alanine racemase"/>
    <property type="match status" value="1"/>
</dbReference>
<dbReference type="GO" id="GO:0009089">
    <property type="term" value="P:lysine biosynthetic process via diaminopimelate"/>
    <property type="evidence" value="ECO:0007669"/>
    <property type="project" value="TreeGrafter"/>
</dbReference>
<dbReference type="InterPro" id="IPR022644">
    <property type="entry name" value="De-COase2_N"/>
</dbReference>
<dbReference type="InterPro" id="IPR022643">
    <property type="entry name" value="De-COase2_C"/>
</dbReference>
<dbReference type="SUPFAM" id="SSF50621">
    <property type="entry name" value="Alanine racemase C-terminal domain-like"/>
    <property type="match status" value="1"/>
</dbReference>
<dbReference type="SUPFAM" id="SSF51419">
    <property type="entry name" value="PLP-binding barrel"/>
    <property type="match status" value="1"/>
</dbReference>
<sequence length="417" mass="44174">MDLPISAEGRPALAATDLPPHIRAELLARAGDPLAPVSGYVYDPAVAAERVRGLRAALPGWAKVCYAVKANTYRPLLAAMAPHLDGFEVSSAAEADLARAVSPTALLVSSGPGKTLPTLNRLLHNNIGVVNVESRLELARLNQAAGLAGRRVAVTIRVNPKWVEVAGSLTMGGAATVFGLPEDEVPAALGAAAALPNLDVVGFHVHAVCQNMDAVAHAAYVRWCLEWSAATAAEHGVQLRAVGVGGGIGVPFEGGPEFDTMEFCELLGQIEPPSGVDVVFEPGRWCVTDAGWYAAEVVDVKHAYGTWFAVLRGGINHFQLPTSWDIRHPFAVLPVDTWPVDWPRPEAVDVPVTVVGELCTPEDTLARDFHVSRVRAGDLVVFPMAGSYGYEFAMPNFLGHPPADRRTVSADGTGQTS</sequence>
<dbReference type="EMBL" id="JACHMH010000001">
    <property type="protein sequence ID" value="MBB4681330.1"/>
    <property type="molecule type" value="Genomic_DNA"/>
</dbReference>
<gene>
    <name evidence="7" type="ORF">HNR67_007448</name>
</gene>
<keyword evidence="7" id="KW-0456">Lyase</keyword>
<name>A0A7W7CHP2_9PSEU</name>
<dbReference type="RefSeq" id="WP_185007821.1">
    <property type="nucleotide sequence ID" value="NZ_BAAAUI010000008.1"/>
</dbReference>
<comment type="similarity">
    <text evidence="4">Belongs to the Orn/Lys/Arg decarboxylase class-II family.</text>
</comment>
<proteinExistence type="inferred from homology"/>
<feature type="active site" description="Proton donor" evidence="3">
    <location>
        <position position="359"/>
    </location>
</feature>
<evidence type="ECO:0000313" key="7">
    <source>
        <dbReference type="EMBL" id="MBB4681330.1"/>
    </source>
</evidence>
<dbReference type="Proteomes" id="UP000533598">
    <property type="component" value="Unassembled WGS sequence"/>
</dbReference>
<accession>A0A7W7CHP2</accession>
<comment type="caution">
    <text evidence="7">The sequence shown here is derived from an EMBL/GenBank/DDBJ whole genome shotgun (WGS) entry which is preliminary data.</text>
</comment>
<dbReference type="PANTHER" id="PTHR43727:SF2">
    <property type="entry name" value="GROUP IV DECARBOXYLASE"/>
    <property type="match status" value="1"/>
</dbReference>
<dbReference type="GO" id="GO:0008836">
    <property type="term" value="F:diaminopimelate decarboxylase activity"/>
    <property type="evidence" value="ECO:0007669"/>
    <property type="project" value="UniProtKB-EC"/>
</dbReference>
<organism evidence="7 8">
    <name type="scientific">Crossiella cryophila</name>
    <dbReference type="NCBI Taxonomy" id="43355"/>
    <lineage>
        <taxon>Bacteria</taxon>
        <taxon>Bacillati</taxon>
        <taxon>Actinomycetota</taxon>
        <taxon>Actinomycetes</taxon>
        <taxon>Pseudonocardiales</taxon>
        <taxon>Pseudonocardiaceae</taxon>
        <taxon>Crossiella</taxon>
    </lineage>
</organism>
<dbReference type="EC" id="4.1.1.20" evidence="7"/>
<dbReference type="InterPro" id="IPR000183">
    <property type="entry name" value="Orn/DAP/Arg_de-COase"/>
</dbReference>
<dbReference type="InterPro" id="IPR009006">
    <property type="entry name" value="Ala_racemase/Decarboxylase_C"/>
</dbReference>
<evidence type="ECO:0000256" key="2">
    <source>
        <dbReference type="ARBA" id="ARBA00022898"/>
    </source>
</evidence>
<dbReference type="InterPro" id="IPR029066">
    <property type="entry name" value="PLP-binding_barrel"/>
</dbReference>
<reference evidence="7 8" key="1">
    <citation type="submission" date="2020-08" db="EMBL/GenBank/DDBJ databases">
        <title>Sequencing the genomes of 1000 actinobacteria strains.</title>
        <authorList>
            <person name="Klenk H.-P."/>
        </authorList>
    </citation>
    <scope>NUCLEOTIDE SEQUENCE [LARGE SCALE GENOMIC DNA]</scope>
    <source>
        <strain evidence="7 8">DSM 44230</strain>
    </source>
</reference>
<dbReference type="PRINTS" id="PR01179">
    <property type="entry name" value="ODADCRBXLASE"/>
</dbReference>
<dbReference type="AlphaFoldDB" id="A0A7W7CHP2"/>
<evidence type="ECO:0000256" key="3">
    <source>
        <dbReference type="PIRSR" id="PIRSR600183-50"/>
    </source>
</evidence>
<dbReference type="Pfam" id="PF00278">
    <property type="entry name" value="Orn_DAP_Arg_deC"/>
    <property type="match status" value="1"/>
</dbReference>